<proteinExistence type="predicted"/>
<organism evidence="1 2">
    <name type="scientific">Agromyces neolithicus</name>
    <dbReference type="NCBI Taxonomy" id="269420"/>
    <lineage>
        <taxon>Bacteria</taxon>
        <taxon>Bacillati</taxon>
        <taxon>Actinomycetota</taxon>
        <taxon>Actinomycetes</taxon>
        <taxon>Micrococcales</taxon>
        <taxon>Microbacteriaceae</taxon>
        <taxon>Agromyces</taxon>
    </lineage>
</organism>
<evidence type="ECO:0000313" key="1">
    <source>
        <dbReference type="EMBL" id="GAA1803941.1"/>
    </source>
</evidence>
<keyword evidence="2" id="KW-1185">Reference proteome</keyword>
<evidence type="ECO:0008006" key="3">
    <source>
        <dbReference type="Google" id="ProtNLM"/>
    </source>
</evidence>
<protein>
    <recommendedName>
        <fullName evidence="3">D-inositol 3-phosphate glycosyltransferase</fullName>
    </recommendedName>
</protein>
<dbReference type="SUPFAM" id="SSF53756">
    <property type="entry name" value="UDP-Glycosyltransferase/glycogen phosphorylase"/>
    <property type="match status" value="1"/>
</dbReference>
<dbReference type="RefSeq" id="WP_344294067.1">
    <property type="nucleotide sequence ID" value="NZ_BAAANJ010000002.1"/>
</dbReference>
<sequence length="331" mass="35692">MTVATAPGGVRVLHVNDAAFTAERLLAAARRHGENWTFYPRAVADPEWTGASGRARFIARGAAWAAGLARRAARVDLLHVHSGAMLKHTRVVPKRFVLHLHGTDIRTLQYDPAWRDAIRWGVRSAAAVLYSTPDLAEHVLPQRPDAQYFPVPVDLGALPDRQQMPARRIFFASRWEDVKGLQQQLAIARRLVVEAPAGTLVEGLDWGPGAGEARSAGVVLLPKMSHTEYLRALAGSAVVVGQSAGILSSSELEAIAMGVPVAVPLAPGFYPDAPPVGGGEAAWNDVDAVADAALWLLEAPTTGGPDWIRRTHDAELGYQKLAEMYPKLLSR</sequence>
<accession>A0ABN2LZL1</accession>
<dbReference type="EMBL" id="BAAANJ010000002">
    <property type="protein sequence ID" value="GAA1803941.1"/>
    <property type="molecule type" value="Genomic_DNA"/>
</dbReference>
<reference evidence="1 2" key="1">
    <citation type="journal article" date="2019" name="Int. J. Syst. Evol. Microbiol.">
        <title>The Global Catalogue of Microorganisms (GCM) 10K type strain sequencing project: providing services to taxonomists for standard genome sequencing and annotation.</title>
        <authorList>
            <consortium name="The Broad Institute Genomics Platform"/>
            <consortium name="The Broad Institute Genome Sequencing Center for Infectious Disease"/>
            <person name="Wu L."/>
            <person name="Ma J."/>
        </authorList>
    </citation>
    <scope>NUCLEOTIDE SEQUENCE [LARGE SCALE GENOMIC DNA]</scope>
    <source>
        <strain evidence="1 2">JCM 14322</strain>
    </source>
</reference>
<comment type="caution">
    <text evidence="1">The sequence shown here is derived from an EMBL/GenBank/DDBJ whole genome shotgun (WGS) entry which is preliminary data.</text>
</comment>
<name>A0ABN2LZL1_9MICO</name>
<dbReference type="Gene3D" id="3.40.50.2000">
    <property type="entry name" value="Glycogen Phosphorylase B"/>
    <property type="match status" value="2"/>
</dbReference>
<dbReference type="Proteomes" id="UP001500002">
    <property type="component" value="Unassembled WGS sequence"/>
</dbReference>
<gene>
    <name evidence="1" type="ORF">GCM10009749_10180</name>
</gene>
<evidence type="ECO:0000313" key="2">
    <source>
        <dbReference type="Proteomes" id="UP001500002"/>
    </source>
</evidence>